<dbReference type="Gene3D" id="3.40.1360.10">
    <property type="match status" value="1"/>
</dbReference>
<dbReference type="InterPro" id="IPR037068">
    <property type="entry name" value="DNA_primase_core_N_sf"/>
</dbReference>
<dbReference type="GO" id="GO:0003677">
    <property type="term" value="F:DNA binding"/>
    <property type="evidence" value="ECO:0007669"/>
    <property type="project" value="InterPro"/>
</dbReference>
<dbReference type="Gene3D" id="3.90.580.10">
    <property type="entry name" value="Zinc finger, CHC2-type domain"/>
    <property type="match status" value="1"/>
</dbReference>
<dbReference type="PANTHER" id="PTHR30313:SF2">
    <property type="entry name" value="DNA PRIMASE"/>
    <property type="match status" value="1"/>
</dbReference>
<dbReference type="GO" id="GO:0003899">
    <property type="term" value="F:DNA-directed RNA polymerase activity"/>
    <property type="evidence" value="ECO:0007669"/>
    <property type="project" value="InterPro"/>
</dbReference>
<dbReference type="GO" id="GO:0008270">
    <property type="term" value="F:zinc ion binding"/>
    <property type="evidence" value="ECO:0007669"/>
    <property type="project" value="UniProtKB-KW"/>
</dbReference>
<keyword evidence="3" id="KW-0862">Zinc</keyword>
<dbReference type="Pfam" id="PF13155">
    <property type="entry name" value="Toprim_2"/>
    <property type="match status" value="1"/>
</dbReference>
<dbReference type="EMBL" id="WTYR01000001">
    <property type="protein sequence ID" value="MXP09628.1"/>
    <property type="molecule type" value="Genomic_DNA"/>
</dbReference>
<dbReference type="GO" id="GO:0006269">
    <property type="term" value="P:DNA replication, synthesis of primer"/>
    <property type="evidence" value="ECO:0007669"/>
    <property type="project" value="TreeGrafter"/>
</dbReference>
<evidence type="ECO:0000313" key="7">
    <source>
        <dbReference type="Proteomes" id="UP000429229"/>
    </source>
</evidence>
<feature type="region of interest" description="Disordered" evidence="4">
    <location>
        <begin position="99"/>
        <end position="123"/>
    </location>
</feature>
<name>A0A6I4U164_9SPHN</name>
<proteinExistence type="predicted"/>
<dbReference type="RefSeq" id="WP_160616307.1">
    <property type="nucleotide sequence ID" value="NZ_WTYR01000001.1"/>
</dbReference>
<dbReference type="Pfam" id="PF08275">
    <property type="entry name" value="DNAG_N"/>
    <property type="match status" value="1"/>
</dbReference>
<dbReference type="Proteomes" id="UP000429229">
    <property type="component" value="Unassembled WGS sequence"/>
</dbReference>
<reference evidence="6 7" key="1">
    <citation type="submission" date="2019-12" db="EMBL/GenBank/DDBJ databases">
        <title>Genomic-based taxomic classification of the family Erythrobacteraceae.</title>
        <authorList>
            <person name="Xu L."/>
        </authorList>
    </citation>
    <scope>NUCLEOTIDE SEQUENCE [LARGE SCALE GENOMIC DNA]</scope>
    <source>
        <strain evidence="6 7">LMG 29519</strain>
    </source>
</reference>
<dbReference type="SUPFAM" id="SSF57783">
    <property type="entry name" value="Zinc beta-ribbon"/>
    <property type="match status" value="1"/>
</dbReference>
<dbReference type="GO" id="GO:0005737">
    <property type="term" value="C:cytoplasm"/>
    <property type="evidence" value="ECO:0007669"/>
    <property type="project" value="TreeGrafter"/>
</dbReference>
<evidence type="ECO:0000259" key="5">
    <source>
        <dbReference type="SMART" id="SM00400"/>
    </source>
</evidence>
<dbReference type="InterPro" id="IPR013264">
    <property type="entry name" value="DNAG_N"/>
</dbReference>
<evidence type="ECO:0000313" key="6">
    <source>
        <dbReference type="EMBL" id="MXP09628.1"/>
    </source>
</evidence>
<dbReference type="SMART" id="SM00400">
    <property type="entry name" value="ZnF_CHCC"/>
    <property type="match status" value="1"/>
</dbReference>
<dbReference type="AlphaFoldDB" id="A0A6I4U164"/>
<dbReference type="SUPFAM" id="SSF56731">
    <property type="entry name" value="DNA primase core"/>
    <property type="match status" value="1"/>
</dbReference>
<keyword evidence="7" id="KW-1185">Reference proteome</keyword>
<dbReference type="InterPro" id="IPR002694">
    <property type="entry name" value="Znf_CHC2"/>
</dbReference>
<accession>A0A6I4U164</accession>
<dbReference type="PANTHER" id="PTHR30313">
    <property type="entry name" value="DNA PRIMASE"/>
    <property type="match status" value="1"/>
</dbReference>
<keyword evidence="2" id="KW-0863">Zinc-finger</keyword>
<evidence type="ECO:0000256" key="1">
    <source>
        <dbReference type="ARBA" id="ARBA00022723"/>
    </source>
</evidence>
<keyword evidence="1" id="KW-0479">Metal-binding</keyword>
<comment type="caution">
    <text evidence="6">The sequence shown here is derived from an EMBL/GenBank/DDBJ whole genome shotgun (WGS) entry which is preliminary data.</text>
</comment>
<dbReference type="Pfam" id="PF01807">
    <property type="entry name" value="Zn_ribbon_DnaG"/>
    <property type="match status" value="1"/>
</dbReference>
<evidence type="ECO:0000256" key="3">
    <source>
        <dbReference type="ARBA" id="ARBA00022833"/>
    </source>
</evidence>
<feature type="domain" description="Zinc finger CHC2-type" evidence="5">
    <location>
        <begin position="31"/>
        <end position="86"/>
    </location>
</feature>
<evidence type="ECO:0000256" key="2">
    <source>
        <dbReference type="ARBA" id="ARBA00022771"/>
    </source>
</evidence>
<feature type="compositionally biased region" description="Polar residues" evidence="4">
    <location>
        <begin position="101"/>
        <end position="115"/>
    </location>
</feature>
<protein>
    <recommendedName>
        <fullName evidence="5">Zinc finger CHC2-type domain-containing protein</fullName>
    </recommendedName>
</protein>
<dbReference type="Gene3D" id="3.90.980.10">
    <property type="entry name" value="DNA primase, catalytic core, N-terminal domain"/>
    <property type="match status" value="1"/>
</dbReference>
<dbReference type="InterPro" id="IPR036977">
    <property type="entry name" value="DNA_primase_Znf_CHC2"/>
</dbReference>
<gene>
    <name evidence="6" type="ORF">GRI68_05505</name>
</gene>
<organism evidence="6 7">
    <name type="scientific">Alteriqipengyuania halimionae</name>
    <dbReference type="NCBI Taxonomy" id="1926630"/>
    <lineage>
        <taxon>Bacteria</taxon>
        <taxon>Pseudomonadati</taxon>
        <taxon>Pseudomonadota</taxon>
        <taxon>Alphaproteobacteria</taxon>
        <taxon>Sphingomonadales</taxon>
        <taxon>Erythrobacteraceae</taxon>
        <taxon>Alteriqipengyuania</taxon>
    </lineage>
</organism>
<dbReference type="InterPro" id="IPR050219">
    <property type="entry name" value="DnaG_primase"/>
</dbReference>
<dbReference type="OrthoDB" id="7465087at2"/>
<sequence length="353" mass="39451">MGAREDTARLNGLSVQTVGALLGINLPASGMARCPFEGHEDSTPSFEVKRDGRRWICYGCNEHGGAIDLVKIYYGISFLEAKRWLAEKSGFANRSWRRDTQLGTPHSANSTTPQHQRLPEAAEEPPDHRLYQALLELAPLQTHGKDYLQGRGLADDIIERFSIGQMPSVKIFDQLTAEFDFTRIEVAGLFTKSSKRGRYRPIFPENALLFPYLEGGRIVYFQARILHEDLRGGRWRNLNHRRRRIYNSDVLADDNIRRVAICEGAIDVLSATQLGCEAIGLIGVTAGLTKDEATALRRRQVDILLDWDAAGERRAVTLRKELARFGVAATRKSAPTCGAKDINEYLQGGATRI</sequence>
<evidence type="ECO:0000256" key="4">
    <source>
        <dbReference type="SAM" id="MobiDB-lite"/>
    </source>
</evidence>